<feature type="non-terminal residue" evidence="1">
    <location>
        <position position="1"/>
    </location>
</feature>
<protein>
    <submittedName>
        <fullName evidence="1">Uncharacterized protein</fullName>
    </submittedName>
</protein>
<reference evidence="1" key="1">
    <citation type="submission" date="2020-05" db="EMBL/GenBank/DDBJ databases">
        <title>WGS assembly of Panicum virgatum.</title>
        <authorList>
            <person name="Lovell J.T."/>
            <person name="Jenkins J."/>
            <person name="Shu S."/>
            <person name="Juenger T.E."/>
            <person name="Schmutz J."/>
        </authorList>
    </citation>
    <scope>NUCLEOTIDE SEQUENCE</scope>
    <source>
        <strain evidence="1">AP13</strain>
    </source>
</reference>
<proteinExistence type="predicted"/>
<evidence type="ECO:0000313" key="1">
    <source>
        <dbReference type="EMBL" id="KAG2539768.1"/>
    </source>
</evidence>
<name>A0A8T0MSR6_PANVG</name>
<keyword evidence="2" id="KW-1185">Reference proteome</keyword>
<gene>
    <name evidence="1" type="ORF">PVAP13_9NG493014</name>
</gene>
<dbReference type="AlphaFoldDB" id="A0A8T0MSR6"/>
<dbReference type="EMBL" id="CM029054">
    <property type="protein sequence ID" value="KAG2539768.1"/>
    <property type="molecule type" value="Genomic_DNA"/>
</dbReference>
<comment type="caution">
    <text evidence="1">The sequence shown here is derived from an EMBL/GenBank/DDBJ whole genome shotgun (WGS) entry which is preliminary data.</text>
</comment>
<accession>A0A8T0MSR6</accession>
<evidence type="ECO:0000313" key="2">
    <source>
        <dbReference type="Proteomes" id="UP000823388"/>
    </source>
</evidence>
<sequence length="108" mass="12218">CSISSPYGSLDPCKKSEIRLHSISAIRRRHACISYMNCISVVDYNSNAVSHEAQERTAKKTGGEKVQAQQNKLIMSHSVHGLQPKRVVIYHNYTQHQARIFSAFNMKT</sequence>
<organism evidence="1 2">
    <name type="scientific">Panicum virgatum</name>
    <name type="common">Blackwell switchgrass</name>
    <dbReference type="NCBI Taxonomy" id="38727"/>
    <lineage>
        <taxon>Eukaryota</taxon>
        <taxon>Viridiplantae</taxon>
        <taxon>Streptophyta</taxon>
        <taxon>Embryophyta</taxon>
        <taxon>Tracheophyta</taxon>
        <taxon>Spermatophyta</taxon>
        <taxon>Magnoliopsida</taxon>
        <taxon>Liliopsida</taxon>
        <taxon>Poales</taxon>
        <taxon>Poaceae</taxon>
        <taxon>PACMAD clade</taxon>
        <taxon>Panicoideae</taxon>
        <taxon>Panicodae</taxon>
        <taxon>Paniceae</taxon>
        <taxon>Panicinae</taxon>
        <taxon>Panicum</taxon>
        <taxon>Panicum sect. Hiantes</taxon>
    </lineage>
</organism>
<dbReference type="Proteomes" id="UP000823388">
    <property type="component" value="Chromosome 9N"/>
</dbReference>